<dbReference type="EMBL" id="VOHS01000054">
    <property type="protein sequence ID" value="TWV93630.1"/>
    <property type="molecule type" value="Genomic_DNA"/>
</dbReference>
<evidence type="ECO:0008006" key="3">
    <source>
        <dbReference type="Google" id="ProtNLM"/>
    </source>
</evidence>
<gene>
    <name evidence="1" type="ORF">FEF09_26855</name>
</gene>
<protein>
    <recommendedName>
        <fullName evidence="3">Lipocalin-like domain-containing protein</fullName>
    </recommendedName>
</protein>
<dbReference type="AlphaFoldDB" id="A0A5C6LMA0"/>
<evidence type="ECO:0000313" key="2">
    <source>
        <dbReference type="Proteomes" id="UP000318815"/>
    </source>
</evidence>
<reference evidence="1 2" key="1">
    <citation type="submission" date="2019-08" db="EMBL/GenBank/DDBJ databases">
        <title>Whole genome sequencing of chitin degrading bacteria Chitinophaga pinensis YS16.</title>
        <authorList>
            <person name="Singh R.P."/>
            <person name="Manchanda G."/>
            <person name="Maurya I.K."/>
            <person name="Joshi N.K."/>
            <person name="Srivastava A.K."/>
        </authorList>
    </citation>
    <scope>NUCLEOTIDE SEQUENCE [LARGE SCALE GENOMIC DNA]</scope>
    <source>
        <strain evidence="1 2">YS-16</strain>
    </source>
</reference>
<dbReference type="Proteomes" id="UP000318815">
    <property type="component" value="Unassembled WGS sequence"/>
</dbReference>
<dbReference type="OrthoDB" id="662667at2"/>
<dbReference type="PROSITE" id="PS51257">
    <property type="entry name" value="PROKAR_LIPOPROTEIN"/>
    <property type="match status" value="1"/>
</dbReference>
<evidence type="ECO:0000313" key="1">
    <source>
        <dbReference type="EMBL" id="TWV93630.1"/>
    </source>
</evidence>
<sequence>MKATTIKQTLVVLLSVSLFFSCKKDDDKPTPPKGCTIDMASIAGTYKLTALTYTASGDKDPVNYLPFLDDCDKDNITIFGKDGSYEYKDLGVVCDPSSSEKAYGNYRIKRL</sequence>
<dbReference type="RefSeq" id="WP_146307957.1">
    <property type="nucleotide sequence ID" value="NZ_VOHS01000054.1"/>
</dbReference>
<proteinExistence type="predicted"/>
<comment type="caution">
    <text evidence="1">The sequence shown here is derived from an EMBL/GenBank/DDBJ whole genome shotgun (WGS) entry which is preliminary data.</text>
</comment>
<organism evidence="1 2">
    <name type="scientific">Chitinophaga pinensis</name>
    <dbReference type="NCBI Taxonomy" id="79329"/>
    <lineage>
        <taxon>Bacteria</taxon>
        <taxon>Pseudomonadati</taxon>
        <taxon>Bacteroidota</taxon>
        <taxon>Chitinophagia</taxon>
        <taxon>Chitinophagales</taxon>
        <taxon>Chitinophagaceae</taxon>
        <taxon>Chitinophaga</taxon>
    </lineage>
</organism>
<keyword evidence="2" id="KW-1185">Reference proteome</keyword>
<name>A0A5C6LMA0_9BACT</name>
<accession>A0A5C6LMA0</accession>